<gene>
    <name evidence="6" type="ORF">ACFSJG_04140</name>
</gene>
<proteinExistence type="predicted"/>
<evidence type="ECO:0000313" key="7">
    <source>
        <dbReference type="Proteomes" id="UP001597286"/>
    </source>
</evidence>
<keyword evidence="3" id="KW-0560">Oxidoreductase</keyword>
<dbReference type="PANTHER" id="PTHR42847">
    <property type="entry name" value="ALKANESULFONATE MONOOXYGENASE"/>
    <property type="match status" value="1"/>
</dbReference>
<keyword evidence="2" id="KW-0288">FMN</keyword>
<evidence type="ECO:0000256" key="4">
    <source>
        <dbReference type="ARBA" id="ARBA00023033"/>
    </source>
</evidence>
<dbReference type="InterPro" id="IPR050172">
    <property type="entry name" value="SsuD_RutA_monooxygenase"/>
</dbReference>
<dbReference type="PANTHER" id="PTHR42847:SF4">
    <property type="entry name" value="ALKANESULFONATE MONOOXYGENASE-RELATED"/>
    <property type="match status" value="1"/>
</dbReference>
<dbReference type="EMBL" id="JBHUFB010000007">
    <property type="protein sequence ID" value="MFD1811392.1"/>
    <property type="molecule type" value="Genomic_DNA"/>
</dbReference>
<evidence type="ECO:0000256" key="1">
    <source>
        <dbReference type="ARBA" id="ARBA00022630"/>
    </source>
</evidence>
<keyword evidence="1" id="KW-0285">Flavoprotein</keyword>
<dbReference type="InterPro" id="IPR036661">
    <property type="entry name" value="Luciferase-like_sf"/>
</dbReference>
<dbReference type="Pfam" id="PF00296">
    <property type="entry name" value="Bac_luciferase"/>
    <property type="match status" value="1"/>
</dbReference>
<evidence type="ECO:0000256" key="3">
    <source>
        <dbReference type="ARBA" id="ARBA00023002"/>
    </source>
</evidence>
<protein>
    <submittedName>
        <fullName evidence="6">LLM class flavin-dependent oxidoreductase</fullName>
    </submittedName>
</protein>
<dbReference type="InterPro" id="IPR011251">
    <property type="entry name" value="Luciferase-like_dom"/>
</dbReference>
<evidence type="ECO:0000313" key="6">
    <source>
        <dbReference type="EMBL" id="MFD1811392.1"/>
    </source>
</evidence>
<comment type="caution">
    <text evidence="6">The sequence shown here is derived from an EMBL/GenBank/DDBJ whole genome shotgun (WGS) entry which is preliminary data.</text>
</comment>
<name>A0ABW4P0I0_9NOCA</name>
<dbReference type="RefSeq" id="WP_378483941.1">
    <property type="nucleotide sequence ID" value="NZ_JBHUFB010000007.1"/>
</dbReference>
<reference evidence="7" key="1">
    <citation type="journal article" date="2019" name="Int. J. Syst. Evol. Microbiol.">
        <title>The Global Catalogue of Microorganisms (GCM) 10K type strain sequencing project: providing services to taxonomists for standard genome sequencing and annotation.</title>
        <authorList>
            <consortium name="The Broad Institute Genomics Platform"/>
            <consortium name="The Broad Institute Genome Sequencing Center for Infectious Disease"/>
            <person name="Wu L."/>
            <person name="Ma J."/>
        </authorList>
    </citation>
    <scope>NUCLEOTIDE SEQUENCE [LARGE SCALE GENOMIC DNA]</scope>
    <source>
        <strain evidence="7">DT72</strain>
    </source>
</reference>
<evidence type="ECO:0000256" key="2">
    <source>
        <dbReference type="ARBA" id="ARBA00022643"/>
    </source>
</evidence>
<dbReference type="SUPFAM" id="SSF51679">
    <property type="entry name" value="Bacterial luciferase-like"/>
    <property type="match status" value="1"/>
</dbReference>
<keyword evidence="7" id="KW-1185">Reference proteome</keyword>
<feature type="domain" description="Luciferase-like" evidence="5">
    <location>
        <begin position="26"/>
        <end position="343"/>
    </location>
</feature>
<keyword evidence="4" id="KW-0503">Monooxygenase</keyword>
<organism evidence="6 7">
    <name type="scientific">Rhodococcus gannanensis</name>
    <dbReference type="NCBI Taxonomy" id="1960308"/>
    <lineage>
        <taxon>Bacteria</taxon>
        <taxon>Bacillati</taxon>
        <taxon>Actinomycetota</taxon>
        <taxon>Actinomycetes</taxon>
        <taxon>Mycobacteriales</taxon>
        <taxon>Nocardiaceae</taxon>
        <taxon>Rhodococcus</taxon>
    </lineage>
</organism>
<accession>A0ABW4P0I0</accession>
<evidence type="ECO:0000259" key="5">
    <source>
        <dbReference type="Pfam" id="PF00296"/>
    </source>
</evidence>
<dbReference type="Proteomes" id="UP001597286">
    <property type="component" value="Unassembled WGS sequence"/>
</dbReference>
<sequence>MTTPEILWYIGANDGDAPWDPRHRVEPSFGALREQARTLDSLGYFGALTTAREAISLVADTERLRFVVPEYPGVKPPVLLAEEAQVFDQYSGGRLIYNQVNGADAVLARYGRFHSKAERYAVSEEYWSLFKKLYLDDTDAYQGTHFEYGPRYKPAIAGTRQPGGVPIWGTGASPEGIAHAAAVLDAYLMFMSPEPAMDAVFTKVRKACADAGRDMRFGVLASVVVRETEDEAWERFEWQLAQTDPASVLATADRNLTSFGFPPLADLTSDDAQVQARIDALRAGRLPTRAELEYAPNMAAGLTTWTGAEPPFDVAGKGTGNYLVGSADQVADRILGMSENLGIDIWILSGWPLIDEARIVADLLFPRLGVATDT</sequence>
<dbReference type="Gene3D" id="3.20.20.30">
    <property type="entry name" value="Luciferase-like domain"/>
    <property type="match status" value="1"/>
</dbReference>